<feature type="compositionally biased region" description="Low complexity" evidence="1">
    <location>
        <begin position="82"/>
        <end position="159"/>
    </location>
</feature>
<dbReference type="EMBL" id="JAVRRJ010000008">
    <property type="protein sequence ID" value="KAK5082371.1"/>
    <property type="molecule type" value="Genomic_DNA"/>
</dbReference>
<keyword evidence="2" id="KW-1133">Transmembrane helix</keyword>
<evidence type="ECO:0000313" key="4">
    <source>
        <dbReference type="Proteomes" id="UP001309876"/>
    </source>
</evidence>
<name>A0AAN7SVR9_9EURO</name>
<keyword evidence="2" id="KW-0812">Transmembrane</keyword>
<sequence length="577" mass="59971">MSFLDPIASGINSLLNPLTSGLGSDATSATSDASTPATASIVESTTATSVLVTTPSSSSSSSTLAVSPTSTATISAAKTPLSTSQRPSETSSSTRSTASSSASSIETTFSTSSTRASTSSISSSTTSSNSLPSSQTRTSASSISTPAAPSATPEPTISSVSEPSSDGNKVSTAGIVIAAIVAFIVVVGIIYLICRFCPPIRKRLDAWHVKRHKERSYREGINGPTVPEKDVDAGAYASLHSRSTSSEVGQKVGSLRLASDNTATVSTATLVPTTGLVKEIDVAVPPTAVVLPPLHQKRNSLLNLAYKPNSLLPTSAPHLKTPYNSHPHYLQGLDSANATTTYDSPIPVLQHKHQRGYTIPTSYTHHPPASLSQHNNGYGLGLGLGSVSMLRNNSLLSRKAGQHPRPETTGPTINATPSKTATAGHGRTRSESQEVNRKPLPPVVMKEKQPPPLPPAVANTYHTSSERSQSGSGRAALAHYPSTATPSPAAANRASWTHGDEEVLSVAPRATETEKSTAPVKEENEQDREPTIPDIHIEAPSPALPQAVERISQIGMAVSSTPPPGDRAASNYVGMAK</sequence>
<evidence type="ECO:0000256" key="1">
    <source>
        <dbReference type="SAM" id="MobiDB-lite"/>
    </source>
</evidence>
<reference evidence="3 4" key="1">
    <citation type="submission" date="2023-08" db="EMBL/GenBank/DDBJ databases">
        <title>Black Yeasts Isolated from many extreme environments.</title>
        <authorList>
            <person name="Coleine C."/>
            <person name="Stajich J.E."/>
            <person name="Selbmann L."/>
        </authorList>
    </citation>
    <scope>NUCLEOTIDE SEQUENCE [LARGE SCALE GENOMIC DNA]</scope>
    <source>
        <strain evidence="3 4">CCFEE 5910</strain>
    </source>
</reference>
<comment type="caution">
    <text evidence="3">The sequence shown here is derived from an EMBL/GenBank/DDBJ whole genome shotgun (WGS) entry which is preliminary data.</text>
</comment>
<dbReference type="AlphaFoldDB" id="A0AAN7SVR9"/>
<accession>A0AAN7SVR9</accession>
<evidence type="ECO:0000313" key="3">
    <source>
        <dbReference type="EMBL" id="KAK5082371.1"/>
    </source>
</evidence>
<organism evidence="3 4">
    <name type="scientific">Lithohypha guttulata</name>
    <dbReference type="NCBI Taxonomy" id="1690604"/>
    <lineage>
        <taxon>Eukaryota</taxon>
        <taxon>Fungi</taxon>
        <taxon>Dikarya</taxon>
        <taxon>Ascomycota</taxon>
        <taxon>Pezizomycotina</taxon>
        <taxon>Eurotiomycetes</taxon>
        <taxon>Chaetothyriomycetidae</taxon>
        <taxon>Chaetothyriales</taxon>
        <taxon>Trichomeriaceae</taxon>
        <taxon>Lithohypha</taxon>
    </lineage>
</organism>
<keyword evidence="2" id="KW-0472">Membrane</keyword>
<evidence type="ECO:0000256" key="2">
    <source>
        <dbReference type="SAM" id="Phobius"/>
    </source>
</evidence>
<gene>
    <name evidence="3" type="ORF">LTR05_007517</name>
</gene>
<feature type="transmembrane region" description="Helical" evidence="2">
    <location>
        <begin position="173"/>
        <end position="194"/>
    </location>
</feature>
<protein>
    <submittedName>
        <fullName evidence="3">Uncharacterized protein</fullName>
    </submittedName>
</protein>
<feature type="compositionally biased region" description="Basic and acidic residues" evidence="1">
    <location>
        <begin position="428"/>
        <end position="437"/>
    </location>
</feature>
<feature type="compositionally biased region" description="Basic and acidic residues" evidence="1">
    <location>
        <begin position="511"/>
        <end position="537"/>
    </location>
</feature>
<feature type="region of interest" description="Disordered" evidence="1">
    <location>
        <begin position="556"/>
        <end position="577"/>
    </location>
</feature>
<proteinExistence type="predicted"/>
<keyword evidence="4" id="KW-1185">Reference proteome</keyword>
<feature type="compositionally biased region" description="Low complexity" evidence="1">
    <location>
        <begin position="481"/>
        <end position="491"/>
    </location>
</feature>
<feature type="compositionally biased region" description="Polar residues" evidence="1">
    <location>
        <begin position="460"/>
        <end position="472"/>
    </location>
</feature>
<feature type="region of interest" description="Disordered" evidence="1">
    <location>
        <begin position="398"/>
        <end position="541"/>
    </location>
</feature>
<feature type="region of interest" description="Disordered" evidence="1">
    <location>
        <begin position="76"/>
        <end position="168"/>
    </location>
</feature>
<dbReference type="Proteomes" id="UP001309876">
    <property type="component" value="Unassembled WGS sequence"/>
</dbReference>
<feature type="compositionally biased region" description="Polar residues" evidence="1">
    <location>
        <begin position="409"/>
        <end position="421"/>
    </location>
</feature>